<gene>
    <name evidence="2" type="ORF">ZHAS_00010868</name>
</gene>
<proteinExistence type="predicted"/>
<feature type="region of interest" description="Disordered" evidence="1">
    <location>
        <begin position="1"/>
        <end position="21"/>
    </location>
</feature>
<evidence type="ECO:0000256" key="1">
    <source>
        <dbReference type="SAM" id="MobiDB-lite"/>
    </source>
</evidence>
<dbReference type="EMBL" id="KE525231">
    <property type="protein sequence ID" value="KFB42991.1"/>
    <property type="molecule type" value="Genomic_DNA"/>
</dbReference>
<evidence type="ECO:0000313" key="2">
    <source>
        <dbReference type="EMBL" id="KFB42991.1"/>
    </source>
</evidence>
<protein>
    <submittedName>
        <fullName evidence="2 3">Uncharacterized protein</fullName>
    </submittedName>
</protein>
<reference evidence="2 4" key="1">
    <citation type="journal article" date="2014" name="BMC Genomics">
        <title>Genome sequence of Anopheles sinensis provides insight into genetics basis of mosquito competence for malaria parasites.</title>
        <authorList>
            <person name="Zhou D."/>
            <person name="Zhang D."/>
            <person name="Ding G."/>
            <person name="Shi L."/>
            <person name="Hou Q."/>
            <person name="Ye Y."/>
            <person name="Xu Y."/>
            <person name="Zhou H."/>
            <person name="Xiong C."/>
            <person name="Li S."/>
            <person name="Yu J."/>
            <person name="Hong S."/>
            <person name="Yu X."/>
            <person name="Zou P."/>
            <person name="Chen C."/>
            <person name="Chang X."/>
            <person name="Wang W."/>
            <person name="Lv Y."/>
            <person name="Sun Y."/>
            <person name="Ma L."/>
            <person name="Shen B."/>
            <person name="Zhu C."/>
        </authorList>
    </citation>
    <scope>NUCLEOTIDE SEQUENCE [LARGE SCALE GENOMIC DNA]</scope>
</reference>
<dbReference type="EnsemblMetazoa" id="ASIC010868-RA">
    <property type="protein sequence ID" value="ASIC010868-PA"/>
    <property type="gene ID" value="ASIC010868"/>
</dbReference>
<accession>A0A084VYE7</accession>
<sequence length="62" mass="6680">MNVRPTASNAKPPSGTGPNERNVFAEKWISFLRLPVSTFAAVGTRQARLGGRQINGRIAARS</sequence>
<evidence type="ECO:0000313" key="4">
    <source>
        <dbReference type="Proteomes" id="UP000030765"/>
    </source>
</evidence>
<dbReference type="VEuPathDB" id="VectorBase:ASIC010868"/>
<reference evidence="3" key="2">
    <citation type="submission" date="2020-05" db="UniProtKB">
        <authorList>
            <consortium name="EnsemblMetazoa"/>
        </authorList>
    </citation>
    <scope>IDENTIFICATION</scope>
</reference>
<feature type="compositionally biased region" description="Polar residues" evidence="1">
    <location>
        <begin position="1"/>
        <end position="19"/>
    </location>
</feature>
<dbReference type="Proteomes" id="UP000030765">
    <property type="component" value="Unassembled WGS sequence"/>
</dbReference>
<name>A0A084VYE7_ANOSI</name>
<dbReference type="EMBL" id="ATLV01018363">
    <property type="status" value="NOT_ANNOTATED_CDS"/>
    <property type="molecule type" value="Genomic_DNA"/>
</dbReference>
<organism evidence="2">
    <name type="scientific">Anopheles sinensis</name>
    <name type="common">Mosquito</name>
    <dbReference type="NCBI Taxonomy" id="74873"/>
    <lineage>
        <taxon>Eukaryota</taxon>
        <taxon>Metazoa</taxon>
        <taxon>Ecdysozoa</taxon>
        <taxon>Arthropoda</taxon>
        <taxon>Hexapoda</taxon>
        <taxon>Insecta</taxon>
        <taxon>Pterygota</taxon>
        <taxon>Neoptera</taxon>
        <taxon>Endopterygota</taxon>
        <taxon>Diptera</taxon>
        <taxon>Nematocera</taxon>
        <taxon>Culicoidea</taxon>
        <taxon>Culicidae</taxon>
        <taxon>Anophelinae</taxon>
        <taxon>Anopheles</taxon>
    </lineage>
</organism>
<keyword evidence="4" id="KW-1185">Reference proteome</keyword>
<dbReference type="AlphaFoldDB" id="A0A084VYE7"/>
<evidence type="ECO:0000313" key="3">
    <source>
        <dbReference type="EnsemblMetazoa" id="ASIC010868-PA"/>
    </source>
</evidence>